<dbReference type="STRING" id="1703345.A3860_39790"/>
<accession>A0A1V9FHW2</accession>
<reference evidence="1 2" key="1">
    <citation type="submission" date="2016-03" db="EMBL/GenBank/DDBJ databases">
        <title>Niastella vici sp. nov., isolated from farmland soil.</title>
        <authorList>
            <person name="Chen L."/>
            <person name="Wang D."/>
            <person name="Yang S."/>
            <person name="Wang G."/>
        </authorList>
    </citation>
    <scope>NUCLEOTIDE SEQUENCE [LARGE SCALE GENOMIC DNA]</scope>
    <source>
        <strain evidence="1 2">DJ57</strain>
    </source>
</reference>
<dbReference type="RefSeq" id="WP_081155513.1">
    <property type="nucleotide sequence ID" value="NZ_LVYD01000112.1"/>
</dbReference>
<gene>
    <name evidence="1" type="ORF">A3860_39790</name>
</gene>
<sequence length="111" mass="12756">MKKFLNTDIAVGYTYFHATSCGALLAAKNDLNNEAKYFIKLWGEGYLKYWNNYMLAYLMRDRKTAKFLSHGTLTSVFSLTKEGCNQETKEIIDVLSKSMMNRVVNSNLMNC</sequence>
<dbReference type="OrthoDB" id="646254at2"/>
<organism evidence="1 2">
    <name type="scientific">Niastella vici</name>
    <dbReference type="NCBI Taxonomy" id="1703345"/>
    <lineage>
        <taxon>Bacteria</taxon>
        <taxon>Pseudomonadati</taxon>
        <taxon>Bacteroidota</taxon>
        <taxon>Chitinophagia</taxon>
        <taxon>Chitinophagales</taxon>
        <taxon>Chitinophagaceae</taxon>
        <taxon>Niastella</taxon>
    </lineage>
</organism>
<proteinExistence type="predicted"/>
<name>A0A1V9FHW2_9BACT</name>
<dbReference type="Proteomes" id="UP000192796">
    <property type="component" value="Unassembled WGS sequence"/>
</dbReference>
<dbReference type="AlphaFoldDB" id="A0A1V9FHW2"/>
<dbReference type="EMBL" id="LVYD01000112">
    <property type="protein sequence ID" value="OQP57920.1"/>
    <property type="molecule type" value="Genomic_DNA"/>
</dbReference>
<protein>
    <submittedName>
        <fullName evidence="1">Uncharacterized protein</fullName>
    </submittedName>
</protein>
<keyword evidence="2" id="KW-1185">Reference proteome</keyword>
<comment type="caution">
    <text evidence="1">The sequence shown here is derived from an EMBL/GenBank/DDBJ whole genome shotgun (WGS) entry which is preliminary data.</text>
</comment>
<evidence type="ECO:0000313" key="2">
    <source>
        <dbReference type="Proteomes" id="UP000192796"/>
    </source>
</evidence>
<evidence type="ECO:0000313" key="1">
    <source>
        <dbReference type="EMBL" id="OQP57920.1"/>
    </source>
</evidence>